<gene>
    <name evidence="10" type="primary">proA_1</name>
    <name evidence="7" type="synonym">proA</name>
    <name evidence="10" type="ORF">I598_0159</name>
</gene>
<dbReference type="Pfam" id="PF00171">
    <property type="entry name" value="Aldedh"/>
    <property type="match status" value="1"/>
</dbReference>
<evidence type="ECO:0000313" key="10">
    <source>
        <dbReference type="EMBL" id="ANC29752.1"/>
    </source>
</evidence>
<evidence type="ECO:0000256" key="1">
    <source>
        <dbReference type="ARBA" id="ARBA00004985"/>
    </source>
</evidence>
<comment type="similarity">
    <text evidence="7">Belongs to the gamma-glutamyl phosphate reductase family.</text>
</comment>
<dbReference type="InterPro" id="IPR015590">
    <property type="entry name" value="Aldehyde_DH_dom"/>
</dbReference>
<dbReference type="InterPro" id="IPR020593">
    <property type="entry name" value="G-glutamylP_reductase_CS"/>
</dbReference>
<protein>
    <recommendedName>
        <fullName evidence="7">Gamma-glutamyl phosphate reductase</fullName>
        <shortName evidence="7">GPR</shortName>
        <ecNumber evidence="7">1.2.1.41</ecNumber>
    </recommendedName>
    <alternativeName>
        <fullName evidence="7">Glutamate-5-semialdehyde dehydrogenase</fullName>
    </alternativeName>
    <alternativeName>
        <fullName evidence="7">Glutamyl-gamma-semialdehyde dehydrogenase</fullName>
        <shortName evidence="7">GSA dehydrogenase</shortName>
    </alternativeName>
</protein>
<dbReference type="OrthoDB" id="9809970at2"/>
<comment type="function">
    <text evidence="7">Catalyzes the NADPH-dependent reduction of L-glutamate 5-phosphate into L-glutamate 5-semialdehyde and phosphate. The product spontaneously undergoes cyclization to form 1-pyrroline-5-carboxylate.</text>
</comment>
<dbReference type="NCBIfam" id="NF001221">
    <property type="entry name" value="PRK00197.1"/>
    <property type="match status" value="1"/>
</dbReference>
<keyword evidence="5 7" id="KW-0560">Oxidoreductase</keyword>
<evidence type="ECO:0000313" key="11">
    <source>
        <dbReference type="Proteomes" id="UP000076794"/>
    </source>
</evidence>
<comment type="catalytic activity">
    <reaction evidence="6 7">
        <text>L-glutamate 5-semialdehyde + phosphate + NADP(+) = L-glutamyl 5-phosphate + NADPH + H(+)</text>
        <dbReference type="Rhea" id="RHEA:19541"/>
        <dbReference type="ChEBI" id="CHEBI:15378"/>
        <dbReference type="ChEBI" id="CHEBI:43474"/>
        <dbReference type="ChEBI" id="CHEBI:57783"/>
        <dbReference type="ChEBI" id="CHEBI:58066"/>
        <dbReference type="ChEBI" id="CHEBI:58274"/>
        <dbReference type="ChEBI" id="CHEBI:58349"/>
        <dbReference type="EC" id="1.2.1.41"/>
    </reaction>
</comment>
<keyword evidence="7" id="KW-0963">Cytoplasm</keyword>
<feature type="compositionally biased region" description="Polar residues" evidence="8">
    <location>
        <begin position="1"/>
        <end position="11"/>
    </location>
</feature>
<dbReference type="PIRSF" id="PIRSF000151">
    <property type="entry name" value="GPR"/>
    <property type="match status" value="1"/>
</dbReference>
<dbReference type="GO" id="GO:0004350">
    <property type="term" value="F:glutamate-5-semialdehyde dehydrogenase activity"/>
    <property type="evidence" value="ECO:0007669"/>
    <property type="project" value="UniProtKB-UniRule"/>
</dbReference>
<dbReference type="CDD" id="cd07079">
    <property type="entry name" value="ALDH_F18-19_ProA-GPR"/>
    <property type="match status" value="1"/>
</dbReference>
<comment type="pathway">
    <text evidence="1 7">Amino-acid biosynthesis; L-proline biosynthesis; L-glutamate 5-semialdehyde from L-glutamate: step 2/2.</text>
</comment>
<dbReference type="RefSeq" id="WP_083972741.1">
    <property type="nucleotide sequence ID" value="NZ_CP014209.1"/>
</dbReference>
<dbReference type="InterPro" id="IPR012134">
    <property type="entry name" value="Glu-5-SA_DH"/>
</dbReference>
<dbReference type="KEGG" id="ido:I598_0159"/>
<dbReference type="PANTHER" id="PTHR11063:SF8">
    <property type="entry name" value="DELTA-1-PYRROLINE-5-CARBOXYLATE SYNTHASE"/>
    <property type="match status" value="1"/>
</dbReference>
<comment type="subcellular location">
    <subcellularLocation>
        <location evidence="7">Cytoplasm</location>
    </subcellularLocation>
</comment>
<evidence type="ECO:0000256" key="6">
    <source>
        <dbReference type="ARBA" id="ARBA00049024"/>
    </source>
</evidence>
<dbReference type="PATRIC" id="fig|1300344.3.peg.156"/>
<evidence type="ECO:0000256" key="8">
    <source>
        <dbReference type="SAM" id="MobiDB-lite"/>
    </source>
</evidence>
<dbReference type="GO" id="GO:0005737">
    <property type="term" value="C:cytoplasm"/>
    <property type="evidence" value="ECO:0007669"/>
    <property type="project" value="UniProtKB-SubCell"/>
</dbReference>
<keyword evidence="11" id="KW-1185">Reference proteome</keyword>
<dbReference type="EMBL" id="CP014209">
    <property type="protein sequence ID" value="ANC29752.1"/>
    <property type="molecule type" value="Genomic_DNA"/>
</dbReference>
<dbReference type="Proteomes" id="UP000076794">
    <property type="component" value="Chromosome"/>
</dbReference>
<evidence type="ECO:0000256" key="7">
    <source>
        <dbReference type="HAMAP-Rule" id="MF_00412"/>
    </source>
</evidence>
<dbReference type="InterPro" id="IPR000965">
    <property type="entry name" value="GPR_dom"/>
</dbReference>
<keyword evidence="2 7" id="KW-0028">Amino-acid biosynthesis</keyword>
<dbReference type="Gene3D" id="3.40.605.10">
    <property type="entry name" value="Aldehyde Dehydrogenase, Chain A, domain 1"/>
    <property type="match status" value="1"/>
</dbReference>
<sequence>MTTTTSESQPAATHDGGRPGPEPDVETAVRDVARRAQVASRVLATATRATKDAALHALADALVASSGEIVEANAVDLERGRTSGMSEGLLDRLALTDARVAAIADALRSLAALPDPVGEVVRGQTLPNGLRVRQLRVPMGVVGMIYEARPNVTVDAAGLALKSGNAVILRGGSAAASSNTVIVEVMRRALTDLGLPADLVQSIDGHGRAGGVALMRARGLVDLLVPRGGADLIRTVVEQSTVPVIETGTGNVHVYVDATADVATAVEIVMNAKTQRVGVCNAAETLLVHRDAADAFLPAALAALGGAGVTLHGDASTVARAPESVEVVPATDDDWATEYLALELAVRVVDSLDEAVAHIRTWSSGHTEAIVTRDLGSADRFVAEVDSAAVMVNASTRFTDGGELGLGAEIGISTQKLHARGPMGLAELTTTKWVVHGDGHVRP</sequence>
<feature type="domain" description="Aldehyde dehydrogenase" evidence="9">
    <location>
        <begin position="27"/>
        <end position="303"/>
    </location>
</feature>
<name>A0A168E983_9MICO</name>
<dbReference type="InterPro" id="IPR016162">
    <property type="entry name" value="Ald_DH_N"/>
</dbReference>
<dbReference type="AlphaFoldDB" id="A0A168E983"/>
<dbReference type="PROSITE" id="PS01223">
    <property type="entry name" value="PROA"/>
    <property type="match status" value="1"/>
</dbReference>
<proteinExistence type="inferred from homology"/>
<dbReference type="HAMAP" id="MF_00412">
    <property type="entry name" value="ProA"/>
    <property type="match status" value="1"/>
</dbReference>
<dbReference type="GO" id="GO:0050661">
    <property type="term" value="F:NADP binding"/>
    <property type="evidence" value="ECO:0007669"/>
    <property type="project" value="InterPro"/>
</dbReference>
<keyword evidence="4 7" id="KW-0521">NADP</keyword>
<dbReference type="STRING" id="1300344.I598_0159"/>
<dbReference type="PANTHER" id="PTHR11063">
    <property type="entry name" value="GLUTAMATE SEMIALDEHYDE DEHYDROGENASE"/>
    <property type="match status" value="1"/>
</dbReference>
<dbReference type="GO" id="GO:0055129">
    <property type="term" value="P:L-proline biosynthetic process"/>
    <property type="evidence" value="ECO:0007669"/>
    <property type="project" value="UniProtKB-UniRule"/>
</dbReference>
<dbReference type="UniPathway" id="UPA00098">
    <property type="reaction ID" value="UER00360"/>
</dbReference>
<dbReference type="Gene3D" id="3.40.309.10">
    <property type="entry name" value="Aldehyde Dehydrogenase, Chain A, domain 2"/>
    <property type="match status" value="1"/>
</dbReference>
<evidence type="ECO:0000259" key="9">
    <source>
        <dbReference type="Pfam" id="PF00171"/>
    </source>
</evidence>
<evidence type="ECO:0000256" key="2">
    <source>
        <dbReference type="ARBA" id="ARBA00022605"/>
    </source>
</evidence>
<dbReference type="SUPFAM" id="SSF53720">
    <property type="entry name" value="ALDH-like"/>
    <property type="match status" value="1"/>
</dbReference>
<accession>A0A168E983</accession>
<feature type="region of interest" description="Disordered" evidence="8">
    <location>
        <begin position="1"/>
        <end position="24"/>
    </location>
</feature>
<dbReference type="FunFam" id="3.40.309.10:FF:000006">
    <property type="entry name" value="Gamma-glutamyl phosphate reductase"/>
    <property type="match status" value="1"/>
</dbReference>
<dbReference type="InterPro" id="IPR016163">
    <property type="entry name" value="Ald_DH_C"/>
</dbReference>
<dbReference type="EC" id="1.2.1.41" evidence="7"/>
<organism evidence="10 11">
    <name type="scientific">Isoptericola dokdonensis DS-3</name>
    <dbReference type="NCBI Taxonomy" id="1300344"/>
    <lineage>
        <taxon>Bacteria</taxon>
        <taxon>Bacillati</taxon>
        <taxon>Actinomycetota</taxon>
        <taxon>Actinomycetes</taxon>
        <taxon>Micrococcales</taxon>
        <taxon>Promicromonosporaceae</taxon>
        <taxon>Isoptericola</taxon>
    </lineage>
</organism>
<evidence type="ECO:0000256" key="4">
    <source>
        <dbReference type="ARBA" id="ARBA00022857"/>
    </source>
</evidence>
<reference evidence="10 11" key="1">
    <citation type="submission" date="2016-01" db="EMBL/GenBank/DDBJ databases">
        <title>Complete genome sequence of a soil Actinobacterium, Isoptericola dokdonensis DS-3.</title>
        <authorList>
            <person name="Kwon S.-K."/>
            <person name="Kim J.F."/>
        </authorList>
    </citation>
    <scope>NUCLEOTIDE SEQUENCE [LARGE SCALE GENOMIC DNA]</scope>
    <source>
        <strain evidence="10 11">DS-3</strain>
    </source>
</reference>
<dbReference type="NCBIfam" id="TIGR00407">
    <property type="entry name" value="proA"/>
    <property type="match status" value="1"/>
</dbReference>
<evidence type="ECO:0000256" key="3">
    <source>
        <dbReference type="ARBA" id="ARBA00022650"/>
    </source>
</evidence>
<keyword evidence="3 7" id="KW-0641">Proline biosynthesis</keyword>
<dbReference type="InterPro" id="IPR016161">
    <property type="entry name" value="Ald_DH/histidinol_DH"/>
</dbReference>
<evidence type="ECO:0000256" key="5">
    <source>
        <dbReference type="ARBA" id="ARBA00023002"/>
    </source>
</evidence>